<feature type="compositionally biased region" description="Polar residues" evidence="1">
    <location>
        <begin position="444"/>
        <end position="472"/>
    </location>
</feature>
<feature type="region of interest" description="Disordered" evidence="1">
    <location>
        <begin position="156"/>
        <end position="182"/>
    </location>
</feature>
<dbReference type="EMBL" id="JAPFRF010000001">
    <property type="protein sequence ID" value="KAJ7345453.1"/>
    <property type="molecule type" value="Genomic_DNA"/>
</dbReference>
<feature type="compositionally biased region" description="Low complexity" evidence="1">
    <location>
        <begin position="711"/>
        <end position="721"/>
    </location>
</feature>
<protein>
    <submittedName>
        <fullName evidence="2">Uncharacterized protein</fullName>
    </submittedName>
</protein>
<evidence type="ECO:0000256" key="1">
    <source>
        <dbReference type="SAM" id="MobiDB-lite"/>
    </source>
</evidence>
<feature type="region of interest" description="Disordered" evidence="1">
    <location>
        <begin position="593"/>
        <end position="818"/>
    </location>
</feature>
<evidence type="ECO:0000313" key="2">
    <source>
        <dbReference type="EMBL" id="KAJ7345453.1"/>
    </source>
</evidence>
<proteinExistence type="predicted"/>
<gene>
    <name evidence="2" type="ORF">JRQ81_001403</name>
</gene>
<dbReference type="Proteomes" id="UP001142489">
    <property type="component" value="Unassembled WGS sequence"/>
</dbReference>
<keyword evidence="3" id="KW-1185">Reference proteome</keyword>
<feature type="compositionally biased region" description="Basic residues" evidence="1">
    <location>
        <begin position="634"/>
        <end position="645"/>
    </location>
</feature>
<evidence type="ECO:0000313" key="3">
    <source>
        <dbReference type="Proteomes" id="UP001142489"/>
    </source>
</evidence>
<accession>A0A9Q1B7U7</accession>
<name>A0A9Q1B7U7_9SAUR</name>
<feature type="compositionally biased region" description="Basic and acidic residues" evidence="1">
    <location>
        <begin position="783"/>
        <end position="818"/>
    </location>
</feature>
<dbReference type="AlphaFoldDB" id="A0A9Q1B7U7"/>
<dbReference type="OrthoDB" id="6162046at2759"/>
<feature type="compositionally biased region" description="Acidic residues" evidence="1">
    <location>
        <begin position="654"/>
        <end position="664"/>
    </location>
</feature>
<reference evidence="2" key="1">
    <citation type="journal article" date="2023" name="DNA Res.">
        <title>Chromosome-level genome assembly of Phrynocephalus forsythii using third-generation DNA sequencing and Hi-C analysis.</title>
        <authorList>
            <person name="Qi Y."/>
            <person name="Zhao W."/>
            <person name="Zhao Y."/>
            <person name="Niu C."/>
            <person name="Cao S."/>
            <person name="Zhang Y."/>
        </authorList>
    </citation>
    <scope>NUCLEOTIDE SEQUENCE</scope>
    <source>
        <tissue evidence="2">Muscle</tissue>
    </source>
</reference>
<comment type="caution">
    <text evidence="2">The sequence shown here is derived from an EMBL/GenBank/DDBJ whole genome shotgun (WGS) entry which is preliminary data.</text>
</comment>
<sequence>MLQVELHTLQDLAQAILAYGTKQTSEKRPRLLEECYEGETNPRKRTQIPLRIAVRKLSFHFRPQLTKETTWSQDTAYKGIPRDRWAEFHQDRRTRQEHLDHNGGHKQALDPTLEDMSRDASELWCEKSHVTFDGGFSPKKKTFCSVAPRRLKNAYGKETKPSVDPGFFPPLQTRTHSEGDGVTKKYRKQVPPIFQLPQISQDSPRAPWKKADPTELPKELVVLPLLTFISGETLVTFLSYLSETCCTQSVPKVAACDEPGIPLLNNLPFQWEQRHRQDICGGLPGAAQDSFRLPLIPNGELTRMGRRIQSSEAYNPEQVCEHQRESHNGISLSNSIMDPERQIVCPTLLGSVQTTDHPGQFGPVPNNEGEDAVLNEEETISRHPPETSAVEELDDKETIQVFAALKNRGSALCAERSLGLLLTQQAGKPPENRKGFGQEPSAMGSESLSLQHGKENQQSQGGLCRSSHLQQSKVEKGPSLWTQTARPEPKNGIGIAQDTGKALDNMPLSAELDPMEPNLACPTISEWEMESVPQANHIVMKLLDHSGEFKESLTTDAWTPEKHFGMEDKAALPENANNKAKAAGLSRAPVIIENTRVPKRTKRELTAAGSVSKAQKKRTKKEEHKSQVIVPGKPRQKRAAKKTGVHFKEKLDVEGSETGDEPNEEEGKRQGDVDMEQFDPVVEEESGSGEGIEGEGEGGGEVGKDNDSLGSPSVRSHPPSRSTKEAGPLLLQEGRPVAEKEGHSPGSHNCPAQERPVVFHLQDFEAHGSQTEAGHSSGLPEDSTAKREEARQSRERMIAERAEKGGWQWRENDGSRRS</sequence>
<organism evidence="2 3">
    <name type="scientific">Phrynocephalus forsythii</name>
    <dbReference type="NCBI Taxonomy" id="171643"/>
    <lineage>
        <taxon>Eukaryota</taxon>
        <taxon>Metazoa</taxon>
        <taxon>Chordata</taxon>
        <taxon>Craniata</taxon>
        <taxon>Vertebrata</taxon>
        <taxon>Euteleostomi</taxon>
        <taxon>Lepidosauria</taxon>
        <taxon>Squamata</taxon>
        <taxon>Bifurcata</taxon>
        <taxon>Unidentata</taxon>
        <taxon>Episquamata</taxon>
        <taxon>Toxicofera</taxon>
        <taxon>Iguania</taxon>
        <taxon>Acrodonta</taxon>
        <taxon>Agamidae</taxon>
        <taxon>Agaminae</taxon>
        <taxon>Phrynocephalus</taxon>
    </lineage>
</organism>
<feature type="compositionally biased region" description="Acidic residues" evidence="1">
    <location>
        <begin position="673"/>
        <end position="698"/>
    </location>
</feature>
<feature type="region of interest" description="Disordered" evidence="1">
    <location>
        <begin position="424"/>
        <end position="498"/>
    </location>
</feature>